<name>A0AAD9XST3_9ROSI</name>
<reference evidence="2" key="1">
    <citation type="journal article" date="2023" name="Plant J.">
        <title>Genome sequences and population genomics provide insights into the demographic history, inbreeding, and mutation load of two 'living fossil' tree species of Dipteronia.</title>
        <authorList>
            <person name="Feng Y."/>
            <person name="Comes H.P."/>
            <person name="Chen J."/>
            <person name="Zhu S."/>
            <person name="Lu R."/>
            <person name="Zhang X."/>
            <person name="Li P."/>
            <person name="Qiu J."/>
            <person name="Olsen K.M."/>
            <person name="Qiu Y."/>
        </authorList>
    </citation>
    <scope>NUCLEOTIDE SEQUENCE</scope>
    <source>
        <strain evidence="2">KIB01</strain>
    </source>
</reference>
<dbReference type="InterPro" id="IPR026960">
    <property type="entry name" value="RVT-Znf"/>
</dbReference>
<proteinExistence type="predicted"/>
<evidence type="ECO:0000313" key="2">
    <source>
        <dbReference type="EMBL" id="KAK2664852.1"/>
    </source>
</evidence>
<dbReference type="AlphaFoldDB" id="A0AAD9XST3"/>
<evidence type="ECO:0000313" key="3">
    <source>
        <dbReference type="Proteomes" id="UP001280121"/>
    </source>
</evidence>
<dbReference type="Proteomes" id="UP001280121">
    <property type="component" value="Unassembled WGS sequence"/>
</dbReference>
<evidence type="ECO:0000259" key="1">
    <source>
        <dbReference type="Pfam" id="PF13966"/>
    </source>
</evidence>
<keyword evidence="3" id="KW-1185">Reference proteome</keyword>
<accession>A0AAD9XST3</accession>
<feature type="domain" description="Reverse transcriptase zinc-binding" evidence="1">
    <location>
        <begin position="88"/>
        <end position="179"/>
    </location>
</feature>
<comment type="caution">
    <text evidence="2">The sequence shown here is derived from an EMBL/GenBank/DDBJ whole genome shotgun (WGS) entry which is preliminary data.</text>
</comment>
<organism evidence="2 3">
    <name type="scientific">Dipteronia dyeriana</name>
    <dbReference type="NCBI Taxonomy" id="168575"/>
    <lineage>
        <taxon>Eukaryota</taxon>
        <taxon>Viridiplantae</taxon>
        <taxon>Streptophyta</taxon>
        <taxon>Embryophyta</taxon>
        <taxon>Tracheophyta</taxon>
        <taxon>Spermatophyta</taxon>
        <taxon>Magnoliopsida</taxon>
        <taxon>eudicotyledons</taxon>
        <taxon>Gunneridae</taxon>
        <taxon>Pentapetalae</taxon>
        <taxon>rosids</taxon>
        <taxon>malvids</taxon>
        <taxon>Sapindales</taxon>
        <taxon>Sapindaceae</taxon>
        <taxon>Hippocastanoideae</taxon>
        <taxon>Acereae</taxon>
        <taxon>Dipteronia</taxon>
    </lineage>
</organism>
<sequence>MRVGTGSGISVCEDRWIPRPTIFKVWPPRKLVGDVLVAALLEEPGRWNEVLIRSNLVDGEADFITSIPLSFSSWKDSFLWHYDKKGIFSVESAYRVALAAQIEDRASSSWGPSSWQKRIWNFKLPSKVRVFYWKACKGILPTKLLLSKRGIVNDGSCPFCEKRPESVDHAIWGCGRVISQWKACHFFSRLQNVCFFDRRRLC</sequence>
<dbReference type="EMBL" id="JANJYI010000001">
    <property type="protein sequence ID" value="KAK2664852.1"/>
    <property type="molecule type" value="Genomic_DNA"/>
</dbReference>
<protein>
    <recommendedName>
        <fullName evidence="1">Reverse transcriptase zinc-binding domain-containing protein</fullName>
    </recommendedName>
</protein>
<dbReference type="Pfam" id="PF13966">
    <property type="entry name" value="zf-RVT"/>
    <property type="match status" value="1"/>
</dbReference>
<gene>
    <name evidence="2" type="ORF">Ddye_003426</name>
</gene>